<evidence type="ECO:0000256" key="1">
    <source>
        <dbReference type="ARBA" id="ARBA00008061"/>
    </source>
</evidence>
<dbReference type="PANTHER" id="PTHR10357:SF232">
    <property type="entry name" value="GLYCOSYL HYDROLASE FAMILY 13 CATALYTIC DOMAIN-CONTAINING PROTEIN"/>
    <property type="match status" value="1"/>
</dbReference>
<dbReference type="GO" id="GO:0000025">
    <property type="term" value="P:maltose catabolic process"/>
    <property type="evidence" value="ECO:0007669"/>
    <property type="project" value="TreeGrafter"/>
</dbReference>
<evidence type="ECO:0000256" key="2">
    <source>
        <dbReference type="ARBA" id="ARBA00022801"/>
    </source>
</evidence>
<dbReference type="OrthoDB" id="1740265at2759"/>
<dbReference type="Proteomes" id="UP000572817">
    <property type="component" value="Unassembled WGS sequence"/>
</dbReference>
<evidence type="ECO:0000259" key="6">
    <source>
        <dbReference type="SMART" id="SM00642"/>
    </source>
</evidence>
<dbReference type="Gene3D" id="2.60.40.1180">
    <property type="entry name" value="Golgi alpha-mannosidase II"/>
    <property type="match status" value="1"/>
</dbReference>
<dbReference type="InterPro" id="IPR013780">
    <property type="entry name" value="Glyco_hydro_b"/>
</dbReference>
<keyword evidence="8" id="KW-1185">Reference proteome</keyword>
<dbReference type="GO" id="GO:0004575">
    <property type="term" value="F:sucrose alpha-glucosidase activity"/>
    <property type="evidence" value="ECO:0007669"/>
    <property type="project" value="TreeGrafter"/>
</dbReference>
<proteinExistence type="inferred from homology"/>
<dbReference type="FunFam" id="3.90.400.10:FF:000001">
    <property type="entry name" value="Maltase A3, isoform A"/>
    <property type="match status" value="1"/>
</dbReference>
<dbReference type="GO" id="GO:0004574">
    <property type="term" value="F:oligo-1,6-glucosidase activity"/>
    <property type="evidence" value="ECO:0007669"/>
    <property type="project" value="TreeGrafter"/>
</dbReference>
<organism evidence="7 8">
    <name type="scientific">Botryosphaeria dothidea</name>
    <dbReference type="NCBI Taxonomy" id="55169"/>
    <lineage>
        <taxon>Eukaryota</taxon>
        <taxon>Fungi</taxon>
        <taxon>Dikarya</taxon>
        <taxon>Ascomycota</taxon>
        <taxon>Pezizomycotina</taxon>
        <taxon>Dothideomycetes</taxon>
        <taxon>Dothideomycetes incertae sedis</taxon>
        <taxon>Botryosphaeriales</taxon>
        <taxon>Botryosphaeriaceae</taxon>
        <taxon>Botryosphaeria</taxon>
    </lineage>
</organism>
<dbReference type="Gene3D" id="3.90.400.10">
    <property type="entry name" value="Oligo-1,6-glucosidase, Domain 2"/>
    <property type="match status" value="1"/>
</dbReference>
<accession>A0A8H4N2Z1</accession>
<keyword evidence="4" id="KW-0326">Glycosidase</keyword>
<name>A0A8H4N2Z1_9PEZI</name>
<dbReference type="GO" id="GO:0004556">
    <property type="term" value="F:alpha-amylase activity"/>
    <property type="evidence" value="ECO:0007669"/>
    <property type="project" value="TreeGrafter"/>
</dbReference>
<dbReference type="CDD" id="cd11333">
    <property type="entry name" value="AmyAc_SI_OligoGlu_DGase"/>
    <property type="match status" value="1"/>
</dbReference>
<keyword evidence="2" id="KW-0378">Hydrolase</keyword>
<protein>
    <recommendedName>
        <fullName evidence="6">Glycosyl hydrolase family 13 catalytic domain-containing protein</fullName>
    </recommendedName>
</protein>
<comment type="caution">
    <text evidence="7">The sequence shown here is derived from an EMBL/GenBank/DDBJ whole genome shotgun (WGS) entry which is preliminary data.</text>
</comment>
<dbReference type="FunFam" id="3.20.20.80:FF:000064">
    <property type="entry name" value="Oligo-1,6-glucosidase"/>
    <property type="match status" value="1"/>
</dbReference>
<dbReference type="Gene3D" id="3.20.20.80">
    <property type="entry name" value="Glycosidases"/>
    <property type="match status" value="1"/>
</dbReference>
<comment type="similarity">
    <text evidence="1">Belongs to the glycosyl hydrolase 13 family.</text>
</comment>
<dbReference type="EMBL" id="WWBZ02000040">
    <property type="protein sequence ID" value="KAF4305188.1"/>
    <property type="molecule type" value="Genomic_DNA"/>
</dbReference>
<dbReference type="SMART" id="SM00642">
    <property type="entry name" value="Aamy"/>
    <property type="match status" value="1"/>
</dbReference>
<dbReference type="InterPro" id="IPR006047">
    <property type="entry name" value="GH13_cat_dom"/>
</dbReference>
<sequence length="623" mass="71804">MALAAGPHAWWKEAVVYQIYPASFYDTNGDGWGDIKGITAKLDYLKELGVDIVWSSPFFKSPQADMGYDLSHGIGADHEIADISEYKDIDPAYGTLGDVDELIAELKKRGMKLMVDLVVNHTSDQHPWFEQSRSSKTNPFRDWYIWKPPRFDENGNRQPPTNWAMLLGDGKSAWTWDEKTQEYYLSLFTSEQPDLNWENEAVREAVHDVLRFWLDKGACGFRMDVINHISKVQTFPDAPITSPTYKYQPGDRFFANGPRLHEFLKEIYEKVLSKYDTITVGEMPFVRDEDEIIKAVGQQENELRMIFSFDIVDIDNVPGLGFKMALHPFDTRDIRRIVSRLQRLMLDRNGWNSVFVENHDQPRSVSRYTDDSDQWRDYGAKLLCLMQTTLAGTLYVYQGEEIGMRNVPPSWEPHEYKDIETINYWQNTPQSTTAAHISSSVNKEHPNDLEKLKEARRVMQKKARDHARTPMQWSAGAHGGFSPALKPGVTPWMRVNDDYPERNAQRQVSHDSSADGHLSVFHFWKRGLENRKRHKDVFVYGDFGVLGPEHEKVFAYKRWSKDEAFVSILNFSGEEVEWQIPQEAKLKKYVAWNYGAGQPDEGLAKQGSVRLKPWMGLLATADV</sequence>
<dbReference type="InterPro" id="IPR017853">
    <property type="entry name" value="GH"/>
</dbReference>
<evidence type="ECO:0000256" key="4">
    <source>
        <dbReference type="ARBA" id="ARBA00023295"/>
    </source>
</evidence>
<dbReference type="Pfam" id="PF00128">
    <property type="entry name" value="Alpha-amylase"/>
    <property type="match status" value="1"/>
</dbReference>
<dbReference type="AlphaFoldDB" id="A0A8H4N2Z1"/>
<dbReference type="SUPFAM" id="SSF51445">
    <property type="entry name" value="(Trans)glycosidases"/>
    <property type="match status" value="1"/>
</dbReference>
<keyword evidence="3" id="KW-0325">Glycoprotein</keyword>
<dbReference type="GO" id="GO:0033934">
    <property type="term" value="F:glucan 1,4-alpha-maltotriohydrolase activity"/>
    <property type="evidence" value="ECO:0007669"/>
    <property type="project" value="TreeGrafter"/>
</dbReference>
<feature type="domain" description="Glycosyl hydrolase family 13 catalytic" evidence="6">
    <location>
        <begin position="18"/>
        <end position="445"/>
    </location>
</feature>
<keyword evidence="5" id="KW-0462">Maltose metabolism</keyword>
<gene>
    <name evidence="7" type="ORF">GTA08_BOTSDO06597</name>
</gene>
<evidence type="ECO:0000256" key="3">
    <source>
        <dbReference type="ARBA" id="ARBA00023180"/>
    </source>
</evidence>
<reference evidence="7" key="1">
    <citation type="submission" date="2020-04" db="EMBL/GenBank/DDBJ databases">
        <title>Genome Assembly and Annotation of Botryosphaeria dothidea sdau 11-99, a Latent Pathogen of Apple Fruit Ring Rot in China.</title>
        <authorList>
            <person name="Yu C."/>
            <person name="Diao Y."/>
            <person name="Lu Q."/>
            <person name="Zhao J."/>
            <person name="Cui S."/>
            <person name="Peng C."/>
            <person name="He B."/>
            <person name="Liu H."/>
        </authorList>
    </citation>
    <scope>NUCLEOTIDE SEQUENCE [LARGE SCALE GENOMIC DNA]</scope>
    <source>
        <strain evidence="7">Sdau11-99</strain>
    </source>
</reference>
<evidence type="ECO:0000256" key="5">
    <source>
        <dbReference type="ARBA" id="ARBA00026248"/>
    </source>
</evidence>
<dbReference type="GO" id="GO:0005987">
    <property type="term" value="P:sucrose catabolic process"/>
    <property type="evidence" value="ECO:0007669"/>
    <property type="project" value="TreeGrafter"/>
</dbReference>
<dbReference type="InterPro" id="IPR045857">
    <property type="entry name" value="O16G_dom_2"/>
</dbReference>
<evidence type="ECO:0000313" key="8">
    <source>
        <dbReference type="Proteomes" id="UP000572817"/>
    </source>
</evidence>
<dbReference type="SUPFAM" id="SSF51011">
    <property type="entry name" value="Glycosyl hydrolase domain"/>
    <property type="match status" value="1"/>
</dbReference>
<dbReference type="PANTHER" id="PTHR10357">
    <property type="entry name" value="ALPHA-AMYLASE FAMILY MEMBER"/>
    <property type="match status" value="1"/>
</dbReference>
<evidence type="ECO:0000313" key="7">
    <source>
        <dbReference type="EMBL" id="KAF4305188.1"/>
    </source>
</evidence>